<dbReference type="HOGENOM" id="CLU_2508928_0_0_4"/>
<keyword evidence="1" id="KW-1133">Transmembrane helix</keyword>
<accession>A2SNI3</accession>
<feature type="transmembrane region" description="Helical" evidence="1">
    <location>
        <begin position="12"/>
        <end position="41"/>
    </location>
</feature>
<keyword evidence="1" id="KW-0812">Transmembrane</keyword>
<dbReference type="Proteomes" id="UP000000366">
    <property type="component" value="Plasmid RPME01"/>
</dbReference>
<evidence type="ECO:0000313" key="2">
    <source>
        <dbReference type="EMBL" id="ABM97122.1"/>
    </source>
</evidence>
<evidence type="ECO:0000313" key="3">
    <source>
        <dbReference type="Proteomes" id="UP000000366"/>
    </source>
</evidence>
<protein>
    <recommendedName>
        <fullName evidence="4">Transmembrane protein</fullName>
    </recommendedName>
</protein>
<reference evidence="2 3" key="1">
    <citation type="journal article" date="2007" name="J. Bacteriol.">
        <title>Whole-genome analysis of the methyl tert-butyl ether-degrading beta-proteobacterium Methylibium petroleiphilum PM1.</title>
        <authorList>
            <person name="Kane S.R."/>
            <person name="Chakicherla A.Y."/>
            <person name="Chain P.S.G."/>
            <person name="Schmidt R."/>
            <person name="Shin M.W."/>
            <person name="Legler T.C."/>
            <person name="Scow K.M."/>
            <person name="Larimer F.W."/>
            <person name="Lucas S.M."/>
            <person name="Richardson P.M."/>
            <person name="Hristova K.R."/>
        </authorList>
    </citation>
    <scope>NUCLEOTIDE SEQUENCE [LARGE SCALE GENOMIC DNA]</scope>
    <source>
        <strain evidence="3">ATCC BAA-1232 / LMG 22953 / PM1</strain>
        <plasmid evidence="2 3">RPME01</plasmid>
    </source>
</reference>
<evidence type="ECO:0008006" key="4">
    <source>
        <dbReference type="Google" id="ProtNLM"/>
    </source>
</evidence>
<organism evidence="2 3">
    <name type="scientific">Methylibium petroleiphilum (strain ATCC BAA-1232 / LMG 22953 / PM1)</name>
    <dbReference type="NCBI Taxonomy" id="420662"/>
    <lineage>
        <taxon>Bacteria</taxon>
        <taxon>Pseudomonadati</taxon>
        <taxon>Pseudomonadota</taxon>
        <taxon>Betaproteobacteria</taxon>
        <taxon>Burkholderiales</taxon>
        <taxon>Sphaerotilaceae</taxon>
        <taxon>Methylibium</taxon>
    </lineage>
</organism>
<proteinExistence type="predicted"/>
<keyword evidence="3" id="KW-1185">Reference proteome</keyword>
<sequence length="85" mass="9114">MAERGQVMFRRALRAAALWAVYFTGVFAATLLALFGVSWAAGSWSADADFAHMARIALAVVVAAAVLHTLRLERDAHADPESQLG</sequence>
<dbReference type="KEGG" id="mpt:Mpe_B0347"/>
<keyword evidence="2" id="KW-0614">Plasmid</keyword>
<geneLocation type="plasmid" evidence="2 3">
    <name>RPME01</name>
</geneLocation>
<dbReference type="AlphaFoldDB" id="A2SNI3"/>
<evidence type="ECO:0000256" key="1">
    <source>
        <dbReference type="SAM" id="Phobius"/>
    </source>
</evidence>
<keyword evidence="1" id="KW-0472">Membrane</keyword>
<dbReference type="EMBL" id="CP000556">
    <property type="protein sequence ID" value="ABM97122.1"/>
    <property type="molecule type" value="Genomic_DNA"/>
</dbReference>
<gene>
    <name evidence="2" type="ordered locus">Mpe_B0347</name>
</gene>
<name>A2SNI3_METPP</name>
<feature type="transmembrane region" description="Helical" evidence="1">
    <location>
        <begin position="53"/>
        <end position="70"/>
    </location>
</feature>